<evidence type="ECO:0000256" key="12">
    <source>
        <dbReference type="HAMAP-Rule" id="MF_00983"/>
    </source>
</evidence>
<dbReference type="NCBIfam" id="NF004067">
    <property type="entry name" value="PRK05580.1-4"/>
    <property type="match status" value="1"/>
</dbReference>
<proteinExistence type="inferred from homology"/>
<comment type="catalytic activity">
    <reaction evidence="12">
        <text>Couples ATP hydrolysis with the unwinding of duplex DNA by translocating in the 3'-5' direction.</text>
        <dbReference type="EC" id="5.6.2.4"/>
    </reaction>
</comment>
<feature type="binding site" evidence="12">
    <location>
        <position position="486"/>
    </location>
    <ligand>
        <name>Zn(2+)</name>
        <dbReference type="ChEBI" id="CHEBI:29105"/>
        <label>2</label>
    </ligand>
</feature>
<dbReference type="CDD" id="cd17929">
    <property type="entry name" value="DEXHc_priA"/>
    <property type="match status" value="1"/>
</dbReference>
<dbReference type="InterPro" id="IPR041222">
    <property type="entry name" value="PriA_3primeBD"/>
</dbReference>
<dbReference type="PROSITE" id="PS51194">
    <property type="entry name" value="HELICASE_CTER"/>
    <property type="match status" value="1"/>
</dbReference>
<protein>
    <recommendedName>
        <fullName evidence="12">Replication restart protein PriA</fullName>
    </recommendedName>
    <alternativeName>
        <fullName evidence="12">ATP-dependent DNA helicase PriA</fullName>
        <ecNumber evidence="12">5.6.2.4</ecNumber>
    </alternativeName>
    <alternativeName>
        <fullName evidence="12">DNA 3'-5' helicase PriA</fullName>
    </alternativeName>
</protein>
<dbReference type="EC" id="5.6.2.4" evidence="12"/>
<dbReference type="GO" id="GO:0016787">
    <property type="term" value="F:hydrolase activity"/>
    <property type="evidence" value="ECO:0007669"/>
    <property type="project" value="UniProtKB-KW"/>
</dbReference>
<keyword evidence="8 12" id="KW-0067">ATP-binding</keyword>
<evidence type="ECO:0000256" key="10">
    <source>
        <dbReference type="ARBA" id="ARBA00023235"/>
    </source>
</evidence>
<sequence length="751" mass="83047">MPGLERSPEIRPPEEQTMAIVRVAVAAPLPELFDYRLPAGWLDCEIGRRVLVPFGRGRRLGLVVDRQPESAVADHRLKEIEHCLDDGPLLTPQDLELLNWASAYYHCPPGEALFTALPARLRRADTDFKERRRGWRIPIDARAVDDGLLARAPRQRAVWSILQAHPEGIDEASLREQLGDCRAALRSLERKGLLEPASAEVPLDDGSPPSAGTPAPLPELNAEQQAAVDRIDQTLGFACFLLDGVTGSGKTEVYIRLILNTLARGRQVLVLVPEIGLTPQLAERFAQRIPVERAVLHSALAERERASSWLRAARGSARLVLGTRSAVFTPLPELGLVIVDEEHDVSFKQQDGFRYSARDVAVRRAQMTDCPVLLGSATPSLETLRNAELGRYRHLRLRQRAGGARPPRLLLADIRSQPLVTGLSHALLTRMGEVIEAGNQVLLFLNRRGFSPVLTCHDCGWISVCRHCDARMTLHRGRGRLVCHHCGDQADLPVHCPYCESPDLRPLGQGTERVEDSLRQRFPGIPLARIDRDSTRRRGELERVLTAAQAGAYPILLGTQMLAKGHHLPGVTLVGILDIDHGLYGSDFRAGERMAQLLIQVAGRAGRAELPGTVLVQTRHPNHPYLQQLLRKGYGAFAAAALAERADAALPPFSFQALVRADSREEQFALEFLERARGHAIALAHQGIQVWGPAPASMERRAGRFRAQLLLQSPERAPLHALIRVLLPALRGLSGNRRLRWSIDVDPLEML</sequence>
<dbReference type="NCBIfam" id="TIGR00595">
    <property type="entry name" value="priA"/>
    <property type="match status" value="1"/>
</dbReference>
<keyword evidence="7 12" id="KW-0862">Zinc</keyword>
<feature type="domain" description="Helicase C-terminal" evidence="14">
    <location>
        <begin position="478"/>
        <end position="648"/>
    </location>
</feature>
<comment type="similarity">
    <text evidence="12">Belongs to the helicase family. PriA subfamily.</text>
</comment>
<keyword evidence="9 12" id="KW-0238">DNA-binding</keyword>
<dbReference type="PANTHER" id="PTHR30580">
    <property type="entry name" value="PRIMOSOMAL PROTEIN N"/>
    <property type="match status" value="1"/>
</dbReference>
<dbReference type="HAMAP" id="MF_00983">
    <property type="entry name" value="PriA"/>
    <property type="match status" value="1"/>
</dbReference>
<dbReference type="GO" id="GO:0005524">
    <property type="term" value="F:ATP binding"/>
    <property type="evidence" value="ECO:0007669"/>
    <property type="project" value="UniProtKB-UniRule"/>
</dbReference>
<dbReference type="GO" id="GO:1990077">
    <property type="term" value="C:primosome complex"/>
    <property type="evidence" value="ECO:0007669"/>
    <property type="project" value="UniProtKB-UniRule"/>
</dbReference>
<comment type="catalytic activity">
    <reaction evidence="11 12">
        <text>ATP + H2O = ADP + phosphate + H(+)</text>
        <dbReference type="Rhea" id="RHEA:13065"/>
        <dbReference type="ChEBI" id="CHEBI:15377"/>
        <dbReference type="ChEBI" id="CHEBI:15378"/>
        <dbReference type="ChEBI" id="CHEBI:30616"/>
        <dbReference type="ChEBI" id="CHEBI:43474"/>
        <dbReference type="ChEBI" id="CHEBI:456216"/>
        <dbReference type="EC" id="5.6.2.4"/>
    </reaction>
</comment>
<dbReference type="PANTHER" id="PTHR30580:SF0">
    <property type="entry name" value="PRIMOSOMAL PROTEIN N"/>
    <property type="match status" value="1"/>
</dbReference>
<keyword evidence="16" id="KW-1185">Reference proteome</keyword>
<dbReference type="Gene3D" id="3.40.50.300">
    <property type="entry name" value="P-loop containing nucleotide triphosphate hydrolases"/>
    <property type="match status" value="2"/>
</dbReference>
<dbReference type="InterPro" id="IPR014001">
    <property type="entry name" value="Helicase_ATP-bd"/>
</dbReference>
<feature type="binding site" evidence="12">
    <location>
        <position position="468"/>
    </location>
    <ligand>
        <name>Zn(2+)</name>
        <dbReference type="ChEBI" id="CHEBI:29105"/>
        <label>2</label>
    </ligand>
</feature>
<feature type="binding site" evidence="12">
    <location>
        <position position="496"/>
    </location>
    <ligand>
        <name>Zn(2+)</name>
        <dbReference type="ChEBI" id="CHEBI:29105"/>
        <label>1</label>
    </ligand>
</feature>
<reference evidence="15" key="2">
    <citation type="journal article" date="2020" name="Microorganisms">
        <title>Osmotic Adaptation and Compatible Solute Biosynthesis of Phototrophic Bacteria as Revealed from Genome Analyses.</title>
        <authorList>
            <person name="Imhoff J.F."/>
            <person name="Rahn T."/>
            <person name="Kunzel S."/>
            <person name="Keller A."/>
            <person name="Neulinger S.C."/>
        </authorList>
    </citation>
    <scope>NUCLEOTIDE SEQUENCE</scope>
    <source>
        <strain evidence="15">DSM 11080</strain>
    </source>
</reference>
<accession>A0AAJ0XA62</accession>
<evidence type="ECO:0000256" key="8">
    <source>
        <dbReference type="ARBA" id="ARBA00022840"/>
    </source>
</evidence>
<dbReference type="InterPro" id="IPR005259">
    <property type="entry name" value="PriA"/>
</dbReference>
<keyword evidence="4 12" id="KW-0547">Nucleotide-binding</keyword>
<evidence type="ECO:0000256" key="3">
    <source>
        <dbReference type="ARBA" id="ARBA00022723"/>
    </source>
</evidence>
<evidence type="ECO:0000256" key="11">
    <source>
        <dbReference type="ARBA" id="ARBA00048988"/>
    </source>
</evidence>
<dbReference type="InterPro" id="IPR042115">
    <property type="entry name" value="PriA_3primeBD_sf"/>
</dbReference>
<evidence type="ECO:0000259" key="13">
    <source>
        <dbReference type="PROSITE" id="PS51192"/>
    </source>
</evidence>
<dbReference type="InterPro" id="IPR011545">
    <property type="entry name" value="DEAD/DEAH_box_helicase_dom"/>
</dbReference>
<name>A0AAJ0XA62_9GAMM</name>
<evidence type="ECO:0000256" key="9">
    <source>
        <dbReference type="ARBA" id="ARBA00023125"/>
    </source>
</evidence>
<evidence type="ECO:0000256" key="4">
    <source>
        <dbReference type="ARBA" id="ARBA00022741"/>
    </source>
</evidence>
<dbReference type="Pfam" id="PF18074">
    <property type="entry name" value="PriA_C"/>
    <property type="match status" value="1"/>
</dbReference>
<dbReference type="GO" id="GO:0043138">
    <property type="term" value="F:3'-5' DNA helicase activity"/>
    <property type="evidence" value="ECO:0007669"/>
    <property type="project" value="UniProtKB-EC"/>
</dbReference>
<dbReference type="GO" id="GO:0006310">
    <property type="term" value="P:DNA recombination"/>
    <property type="evidence" value="ECO:0007669"/>
    <property type="project" value="InterPro"/>
</dbReference>
<keyword evidence="6 12" id="KW-0347">Helicase</keyword>
<dbReference type="Pfam" id="PF00271">
    <property type="entry name" value="Helicase_C"/>
    <property type="match status" value="1"/>
</dbReference>
<dbReference type="SMART" id="SM00487">
    <property type="entry name" value="DEXDc"/>
    <property type="match status" value="1"/>
</dbReference>
<dbReference type="FunFam" id="3.40.1440.60:FF:000001">
    <property type="entry name" value="Primosomal protein N"/>
    <property type="match status" value="1"/>
</dbReference>
<feature type="binding site" evidence="12">
    <location>
        <position position="483"/>
    </location>
    <ligand>
        <name>Zn(2+)</name>
        <dbReference type="ChEBI" id="CHEBI:29105"/>
        <label>2</label>
    </ligand>
</feature>
<dbReference type="InterPro" id="IPR040498">
    <property type="entry name" value="PriA_CRR"/>
</dbReference>
<gene>
    <name evidence="12" type="primary">priA</name>
    <name evidence="15" type="ORF">CKO40_09730</name>
</gene>
<organism evidence="15 16">
    <name type="scientific">Halochromatium glycolicum</name>
    <dbReference type="NCBI Taxonomy" id="85075"/>
    <lineage>
        <taxon>Bacteria</taxon>
        <taxon>Pseudomonadati</taxon>
        <taxon>Pseudomonadota</taxon>
        <taxon>Gammaproteobacteria</taxon>
        <taxon>Chromatiales</taxon>
        <taxon>Chromatiaceae</taxon>
        <taxon>Halochromatium</taxon>
    </lineage>
</organism>
<feature type="binding site" evidence="12">
    <location>
        <position position="456"/>
    </location>
    <ligand>
        <name>Zn(2+)</name>
        <dbReference type="ChEBI" id="CHEBI:29105"/>
        <label>1</label>
    </ligand>
</feature>
<evidence type="ECO:0000259" key="14">
    <source>
        <dbReference type="PROSITE" id="PS51194"/>
    </source>
</evidence>
<comment type="function">
    <text evidence="12">Initiates the restart of stalled replication forks, which reloads the replicative helicase on sites other than the origin of replication. Recognizes and binds to abandoned replication forks and remodels them to uncover a helicase loading site. Promotes assembly of the primosome at these replication forks.</text>
</comment>
<dbReference type="InterPro" id="IPR001650">
    <property type="entry name" value="Helicase_C-like"/>
</dbReference>
<keyword evidence="3 12" id="KW-0479">Metal-binding</keyword>
<evidence type="ECO:0000256" key="7">
    <source>
        <dbReference type="ARBA" id="ARBA00022833"/>
    </source>
</evidence>
<dbReference type="SMART" id="SM00490">
    <property type="entry name" value="HELICc"/>
    <property type="match status" value="1"/>
</dbReference>
<feature type="binding site" evidence="12">
    <location>
        <position position="465"/>
    </location>
    <ligand>
        <name>Zn(2+)</name>
        <dbReference type="ChEBI" id="CHEBI:29105"/>
        <label>2</label>
    </ligand>
</feature>
<dbReference type="GO" id="GO:0006269">
    <property type="term" value="P:DNA replication, synthesis of primer"/>
    <property type="evidence" value="ECO:0007669"/>
    <property type="project" value="UniProtKB-KW"/>
</dbReference>
<dbReference type="InterPro" id="IPR027417">
    <property type="entry name" value="P-loop_NTPase"/>
</dbReference>
<keyword evidence="5 12" id="KW-0378">Hydrolase</keyword>
<keyword evidence="2 12" id="KW-0235">DNA replication</keyword>
<reference evidence="15" key="1">
    <citation type="submission" date="2017-08" db="EMBL/GenBank/DDBJ databases">
        <authorList>
            <person name="Imhoff J.F."/>
            <person name="Rahn T."/>
            <person name="Kuenzel S."/>
            <person name="Neulinger S.C."/>
        </authorList>
    </citation>
    <scope>NUCLEOTIDE SEQUENCE</scope>
    <source>
        <strain evidence="15">DSM 11080</strain>
    </source>
</reference>
<dbReference type="PROSITE" id="PS51192">
    <property type="entry name" value="HELICASE_ATP_BIND_1"/>
    <property type="match status" value="1"/>
</dbReference>
<dbReference type="InterPro" id="IPR041236">
    <property type="entry name" value="PriA_C"/>
</dbReference>
<keyword evidence="1 12" id="KW-0639">Primosome</keyword>
<evidence type="ECO:0000256" key="6">
    <source>
        <dbReference type="ARBA" id="ARBA00022806"/>
    </source>
</evidence>
<dbReference type="Gene3D" id="3.40.1440.60">
    <property type="entry name" value="PriA, 3(prime) DNA-binding domain"/>
    <property type="match status" value="1"/>
</dbReference>
<feature type="domain" description="Helicase ATP-binding" evidence="13">
    <location>
        <begin position="231"/>
        <end position="397"/>
    </location>
</feature>
<dbReference type="FunFam" id="3.40.50.300:FF:000489">
    <property type="entry name" value="Primosome assembly protein PriA"/>
    <property type="match status" value="1"/>
</dbReference>
<evidence type="ECO:0000256" key="1">
    <source>
        <dbReference type="ARBA" id="ARBA00022515"/>
    </source>
</evidence>
<dbReference type="GO" id="GO:0008270">
    <property type="term" value="F:zinc ion binding"/>
    <property type="evidence" value="ECO:0007669"/>
    <property type="project" value="UniProtKB-UniRule"/>
</dbReference>
<comment type="subunit">
    <text evidence="12">Component of the replication restart primosome.</text>
</comment>
<dbReference type="AlphaFoldDB" id="A0AAJ0XA62"/>
<evidence type="ECO:0000256" key="5">
    <source>
        <dbReference type="ARBA" id="ARBA00022801"/>
    </source>
</evidence>
<dbReference type="Pfam" id="PF17764">
    <property type="entry name" value="PriA_3primeBD"/>
    <property type="match status" value="1"/>
</dbReference>
<feature type="binding site" evidence="12">
    <location>
        <position position="499"/>
    </location>
    <ligand>
        <name>Zn(2+)</name>
        <dbReference type="ChEBI" id="CHEBI:29105"/>
        <label>1</label>
    </ligand>
</feature>
<dbReference type="Pfam" id="PF00270">
    <property type="entry name" value="DEAD"/>
    <property type="match status" value="1"/>
</dbReference>
<dbReference type="GO" id="GO:0003677">
    <property type="term" value="F:DNA binding"/>
    <property type="evidence" value="ECO:0007669"/>
    <property type="project" value="UniProtKB-UniRule"/>
</dbReference>
<comment type="cofactor">
    <cofactor evidence="12">
        <name>Zn(2+)</name>
        <dbReference type="ChEBI" id="CHEBI:29105"/>
    </cofactor>
    <text evidence="12">Binds 2 zinc ions per subunit.</text>
</comment>
<evidence type="ECO:0000256" key="2">
    <source>
        <dbReference type="ARBA" id="ARBA00022705"/>
    </source>
</evidence>
<dbReference type="GO" id="GO:0006270">
    <property type="term" value="P:DNA replication initiation"/>
    <property type="evidence" value="ECO:0007669"/>
    <property type="project" value="TreeGrafter"/>
</dbReference>
<dbReference type="Pfam" id="PF18319">
    <property type="entry name" value="Zn_ribbon_PriA"/>
    <property type="match status" value="1"/>
</dbReference>
<dbReference type="GO" id="GO:0006302">
    <property type="term" value="P:double-strand break repair"/>
    <property type="evidence" value="ECO:0007669"/>
    <property type="project" value="InterPro"/>
</dbReference>
<evidence type="ECO:0000313" key="16">
    <source>
        <dbReference type="Proteomes" id="UP001296776"/>
    </source>
</evidence>
<dbReference type="SUPFAM" id="SSF52540">
    <property type="entry name" value="P-loop containing nucleoside triphosphate hydrolases"/>
    <property type="match status" value="1"/>
</dbReference>
<dbReference type="CDD" id="cd18804">
    <property type="entry name" value="SF2_C_priA"/>
    <property type="match status" value="1"/>
</dbReference>
<comment type="caution">
    <text evidence="15">The sequence shown here is derived from an EMBL/GenBank/DDBJ whole genome shotgun (WGS) entry which is preliminary data.</text>
</comment>
<evidence type="ECO:0000313" key="15">
    <source>
        <dbReference type="EMBL" id="MBK1704810.1"/>
    </source>
</evidence>
<dbReference type="EMBL" id="NRSJ01000014">
    <property type="protein sequence ID" value="MBK1704810.1"/>
    <property type="molecule type" value="Genomic_DNA"/>
</dbReference>
<dbReference type="Proteomes" id="UP001296776">
    <property type="component" value="Unassembled WGS sequence"/>
</dbReference>
<feature type="binding site" evidence="12">
    <location>
        <position position="459"/>
    </location>
    <ligand>
        <name>Zn(2+)</name>
        <dbReference type="ChEBI" id="CHEBI:29105"/>
        <label>1</label>
    </ligand>
</feature>
<keyword evidence="10 12" id="KW-0413">Isomerase</keyword>